<accession>A0A812BC36</accession>
<dbReference type="Gene3D" id="3.90.550.10">
    <property type="entry name" value="Spore Coat Polysaccharide Biosynthesis Protein SpsA, Chain A"/>
    <property type="match status" value="1"/>
</dbReference>
<evidence type="ECO:0000256" key="2">
    <source>
        <dbReference type="ARBA" id="ARBA00006351"/>
    </source>
</evidence>
<dbReference type="SUPFAM" id="SSF53448">
    <property type="entry name" value="Nucleotide-diphospho-sugar transferases"/>
    <property type="match status" value="1"/>
</dbReference>
<evidence type="ECO:0000256" key="12">
    <source>
        <dbReference type="ARBA" id="ARBA00049181"/>
    </source>
</evidence>
<dbReference type="GO" id="GO:0016266">
    <property type="term" value="P:protein O-linked glycosylation via N-acetyl-galactosamine"/>
    <property type="evidence" value="ECO:0007669"/>
    <property type="project" value="TreeGrafter"/>
</dbReference>
<evidence type="ECO:0000256" key="4">
    <source>
        <dbReference type="ARBA" id="ARBA00022679"/>
    </source>
</evidence>
<comment type="catalytic activity">
    <reaction evidence="12">
        <text>3-O-(beta-D-glucosyl)-L-seryl-[EGF-like domain protein] + UDP-alpha-D-xylose = 3-O-[alpha-D-xylosyl-(1-&gt;3)-beta-D-glucosyl]-L-seryl-[EGF-like domain protein] + UDP + H(+)</text>
        <dbReference type="Rhea" id="RHEA:56064"/>
        <dbReference type="Rhea" id="RHEA-COMP:14610"/>
        <dbReference type="Rhea" id="RHEA-COMP:14611"/>
        <dbReference type="ChEBI" id="CHEBI:15378"/>
        <dbReference type="ChEBI" id="CHEBI:57632"/>
        <dbReference type="ChEBI" id="CHEBI:58223"/>
        <dbReference type="ChEBI" id="CHEBI:140575"/>
        <dbReference type="ChEBI" id="CHEBI:140576"/>
        <dbReference type="EC" id="2.4.2.42"/>
    </reaction>
</comment>
<keyword evidence="8" id="KW-0472">Membrane</keyword>
<keyword evidence="7" id="KW-1133">Transmembrane helix</keyword>
<name>A0A812BC36_ACAPH</name>
<evidence type="ECO:0000256" key="11">
    <source>
        <dbReference type="ARBA" id="ARBA00038854"/>
    </source>
</evidence>
<reference evidence="13" key="1">
    <citation type="submission" date="2021-01" db="EMBL/GenBank/DDBJ databases">
        <authorList>
            <person name="Li R."/>
            <person name="Bekaert M."/>
        </authorList>
    </citation>
    <scope>NUCLEOTIDE SEQUENCE</scope>
    <source>
        <strain evidence="13">Farmed</strain>
    </source>
</reference>
<dbReference type="Pfam" id="PF01501">
    <property type="entry name" value="Glyco_transf_8"/>
    <property type="match status" value="1"/>
</dbReference>
<dbReference type="GO" id="GO:0016020">
    <property type="term" value="C:membrane"/>
    <property type="evidence" value="ECO:0007669"/>
    <property type="project" value="UniProtKB-SubCell"/>
</dbReference>
<dbReference type="AlphaFoldDB" id="A0A812BC36"/>
<organism evidence="13 14">
    <name type="scientific">Acanthosepion pharaonis</name>
    <name type="common">Pharaoh cuttlefish</name>
    <name type="synonym">Sepia pharaonis</name>
    <dbReference type="NCBI Taxonomy" id="158019"/>
    <lineage>
        <taxon>Eukaryota</taxon>
        <taxon>Metazoa</taxon>
        <taxon>Spiralia</taxon>
        <taxon>Lophotrochozoa</taxon>
        <taxon>Mollusca</taxon>
        <taxon>Cephalopoda</taxon>
        <taxon>Coleoidea</taxon>
        <taxon>Decapodiformes</taxon>
        <taxon>Sepiida</taxon>
        <taxon>Sepiina</taxon>
        <taxon>Sepiidae</taxon>
        <taxon>Acanthosepion</taxon>
    </lineage>
</organism>
<protein>
    <recommendedName>
        <fullName evidence="11">UDP-D-xylose:beta-D-glucoside alpha-1,3-D-xylosyltransferase</fullName>
        <ecNumber evidence="11">2.4.2.42</ecNumber>
    </recommendedName>
</protein>
<keyword evidence="14" id="KW-1185">Reference proteome</keyword>
<dbReference type="PANTHER" id="PTHR46012">
    <property type="entry name" value="IP22168P"/>
    <property type="match status" value="1"/>
</dbReference>
<dbReference type="InterPro" id="IPR051993">
    <property type="entry name" value="Glycosyltransferase_8"/>
</dbReference>
<evidence type="ECO:0000313" key="14">
    <source>
        <dbReference type="Proteomes" id="UP000597762"/>
    </source>
</evidence>
<comment type="similarity">
    <text evidence="2">Belongs to the glycosyltransferase 8 family.</text>
</comment>
<dbReference type="PANTHER" id="PTHR46012:SF2">
    <property type="entry name" value="IP22168P"/>
    <property type="match status" value="1"/>
</dbReference>
<dbReference type="Proteomes" id="UP000597762">
    <property type="component" value="Unassembled WGS sequence"/>
</dbReference>
<dbReference type="InterPro" id="IPR029044">
    <property type="entry name" value="Nucleotide-diphossugar_trans"/>
</dbReference>
<evidence type="ECO:0000256" key="10">
    <source>
        <dbReference type="ARBA" id="ARBA00037301"/>
    </source>
</evidence>
<keyword evidence="5" id="KW-0812">Transmembrane</keyword>
<dbReference type="GO" id="GO:0140563">
    <property type="term" value="F:UDP-D-xylose:beta-D-glucoside alpha-1,3-D-xylosyltransferase activity"/>
    <property type="evidence" value="ECO:0007669"/>
    <property type="project" value="UniProtKB-EC"/>
</dbReference>
<evidence type="ECO:0000256" key="5">
    <source>
        <dbReference type="ARBA" id="ARBA00022692"/>
    </source>
</evidence>
<evidence type="ECO:0000256" key="6">
    <source>
        <dbReference type="ARBA" id="ARBA00022968"/>
    </source>
</evidence>
<proteinExistence type="inferred from homology"/>
<comment type="function">
    <text evidence="10">Glycosyltransferase which elongates the O-linked glucose attached to EGF-like repeats in the extracellular domain of Notch proteins by catalyzing the addition of xylose.</text>
</comment>
<evidence type="ECO:0000256" key="1">
    <source>
        <dbReference type="ARBA" id="ARBA00004606"/>
    </source>
</evidence>
<gene>
    <name evidence="13" type="ORF">SPHA_17048</name>
</gene>
<keyword evidence="3 13" id="KW-0328">Glycosyltransferase</keyword>
<sequence length="406" mass="47495">MYFFVILPLLSLSFWSVISYYSFWKYVYNGQVLKSGAILEDQHQKTIADKDSHDSQIKKSIPAELHGPALKPVFEGSLPENNNFLHSADAVHLSLVACGDRLDESIVLLKSAVLLTHQPLIFHLFVEDVLQKNFRDQLEFWPDEFKRKIYYRIFPISYPSDQNSNEWRKLFKPCASQRLFIASFLTDVDALLYVDTDILFLSPIGAIWQHFNNFTALQSTGLAPEHEDAVTGWYNRFARHPYYEPLGVNSGVMLMNLTRLRKSNWQSAILEYYKIYKMYIVFGDQDLINIYFHFHSDELYIFPCHWNYRPDHCMYMSVCKSAEQEGAAIIHGCRRVMHTDKQPAFKAVYLTFYKHRLGADLQYSLLDTLKRELDNVSSTKCGQVRYIFSKWIEKEILNSPTENGHW</sequence>
<evidence type="ECO:0000313" key="13">
    <source>
        <dbReference type="EMBL" id="CAE1228957.1"/>
    </source>
</evidence>
<comment type="caution">
    <text evidence="13">The sequence shown here is derived from an EMBL/GenBank/DDBJ whole genome shotgun (WGS) entry which is preliminary data.</text>
</comment>
<dbReference type="OrthoDB" id="6238971at2759"/>
<evidence type="ECO:0000256" key="3">
    <source>
        <dbReference type="ARBA" id="ARBA00022676"/>
    </source>
</evidence>
<keyword evidence="4 13" id="KW-0808">Transferase</keyword>
<keyword evidence="9" id="KW-0325">Glycoprotein</keyword>
<evidence type="ECO:0000256" key="9">
    <source>
        <dbReference type="ARBA" id="ARBA00023180"/>
    </source>
</evidence>
<comment type="subcellular location">
    <subcellularLocation>
        <location evidence="1">Membrane</location>
        <topology evidence="1">Single-pass type II membrane protein</topology>
    </subcellularLocation>
</comment>
<evidence type="ECO:0000256" key="8">
    <source>
        <dbReference type="ARBA" id="ARBA00023136"/>
    </source>
</evidence>
<dbReference type="EC" id="2.4.2.42" evidence="11"/>
<dbReference type="InterPro" id="IPR002495">
    <property type="entry name" value="Glyco_trans_8"/>
</dbReference>
<dbReference type="EMBL" id="CAHIKZ030000604">
    <property type="protein sequence ID" value="CAE1228957.1"/>
    <property type="molecule type" value="Genomic_DNA"/>
</dbReference>
<evidence type="ECO:0000256" key="7">
    <source>
        <dbReference type="ARBA" id="ARBA00022989"/>
    </source>
</evidence>
<keyword evidence="6" id="KW-0735">Signal-anchor</keyword>